<feature type="signal peptide" evidence="1">
    <location>
        <begin position="1"/>
        <end position="24"/>
    </location>
</feature>
<dbReference type="PROSITE" id="PS51257">
    <property type="entry name" value="PROKAR_LIPOPROTEIN"/>
    <property type="match status" value="1"/>
</dbReference>
<comment type="caution">
    <text evidence="2">The sequence shown here is derived from an EMBL/GenBank/DDBJ whole genome shotgun (WGS) entry which is preliminary data.</text>
</comment>
<organism evidence="2 3">
    <name type="scientific">Enhygromyxa salina</name>
    <dbReference type="NCBI Taxonomy" id="215803"/>
    <lineage>
        <taxon>Bacteria</taxon>
        <taxon>Pseudomonadati</taxon>
        <taxon>Myxococcota</taxon>
        <taxon>Polyangia</taxon>
        <taxon>Nannocystales</taxon>
        <taxon>Nannocystaceae</taxon>
        <taxon>Enhygromyxa</taxon>
    </lineage>
</organism>
<gene>
    <name evidence="2" type="ORF">ENSA7_66950</name>
</gene>
<protein>
    <submittedName>
        <fullName evidence="2">Uncharacterized protein</fullName>
    </submittedName>
</protein>
<feature type="chain" id="PRO_5015567120" evidence="1">
    <location>
        <begin position="25"/>
        <end position="403"/>
    </location>
</feature>
<evidence type="ECO:0000313" key="3">
    <source>
        <dbReference type="Proteomes" id="UP000238823"/>
    </source>
</evidence>
<name>A0A2S9XWV8_9BACT</name>
<dbReference type="EMBL" id="PVNL01000130">
    <property type="protein sequence ID" value="PRP97345.1"/>
    <property type="molecule type" value="Genomic_DNA"/>
</dbReference>
<dbReference type="AlphaFoldDB" id="A0A2S9XWV8"/>
<accession>A0A2S9XWV8</accession>
<evidence type="ECO:0000256" key="1">
    <source>
        <dbReference type="SAM" id="SignalP"/>
    </source>
</evidence>
<evidence type="ECO:0000313" key="2">
    <source>
        <dbReference type="EMBL" id="PRP97345.1"/>
    </source>
</evidence>
<dbReference type="Proteomes" id="UP000238823">
    <property type="component" value="Unassembled WGS sequence"/>
</dbReference>
<sequence length="403" mass="42775">MTKPDSYIRSLAFPAALSCLTLLAMVGCDSDEPNNDVADALEAEANADPLGDVEYGFLEIDATPDDEPEIEAPRAPALLARVERRTSSVEWRDSGNDNEVLLLISGTAEDTPLLDMDTAESLSPIQAWVAIADEPTTVPQRLLERATPAELALLADPDQVDSLRADVRQKLDHATQIQAQPLEPHAYGTCTATQISTARSVFGLGYTSASTCGDALGFQNTVRDYWYCNAGDCDYPLATQEGSCIPAVNNNSAVKGRLAALTMRSKTAGNPTFVTGGAHRIRGFAYNCHGNGSINVHMDYGAGNWDTALASGYYVGAVWLGSDMLPAKAFAIHYVSYAGWDNGIGASGPNYQASEFSITGNAAAGDYGIFCSDAQKSLTMIAGPTGNQHSWCTGTCSVGNCWD</sequence>
<reference evidence="2 3" key="1">
    <citation type="submission" date="2018-03" db="EMBL/GenBank/DDBJ databases">
        <title>Draft Genome Sequences of the Obligatory Marine Myxobacteria Enhygromyxa salina SWB007.</title>
        <authorList>
            <person name="Poehlein A."/>
            <person name="Moghaddam J.A."/>
            <person name="Harms H."/>
            <person name="Alanjari M."/>
            <person name="Koenig G.M."/>
            <person name="Daniel R."/>
            <person name="Schaeberle T.F."/>
        </authorList>
    </citation>
    <scope>NUCLEOTIDE SEQUENCE [LARGE SCALE GENOMIC DNA]</scope>
    <source>
        <strain evidence="2 3">SWB007</strain>
    </source>
</reference>
<keyword evidence="1" id="KW-0732">Signal</keyword>
<proteinExistence type="predicted"/>